<dbReference type="GO" id="GO:0043190">
    <property type="term" value="C:ATP-binding cassette (ABC) transporter complex"/>
    <property type="evidence" value="ECO:0007669"/>
    <property type="project" value="InterPro"/>
</dbReference>
<evidence type="ECO:0000256" key="9">
    <source>
        <dbReference type="RuleBase" id="RU363032"/>
    </source>
</evidence>
<evidence type="ECO:0000256" key="8">
    <source>
        <dbReference type="ARBA" id="ARBA00023136"/>
    </source>
</evidence>
<dbReference type="InterPro" id="IPR010065">
    <property type="entry name" value="AA_ABC_transptr_permease_3TM"/>
</dbReference>
<protein>
    <submittedName>
        <fullName evidence="11">Amino-acid transporter subunit membrane component of ABC superfamily</fullName>
    </submittedName>
</protein>
<dbReference type="InterPro" id="IPR043429">
    <property type="entry name" value="ArtM/GltK/GlnP/TcyL/YhdX-like"/>
</dbReference>
<evidence type="ECO:0000256" key="1">
    <source>
        <dbReference type="ARBA" id="ARBA00004429"/>
    </source>
</evidence>
<dbReference type="InterPro" id="IPR000515">
    <property type="entry name" value="MetI-like"/>
</dbReference>
<comment type="subcellular location">
    <subcellularLocation>
        <location evidence="1">Cell inner membrane</location>
        <topology evidence="1">Multi-pass membrane protein</topology>
    </subcellularLocation>
    <subcellularLocation>
        <location evidence="9">Cell membrane</location>
        <topology evidence="9">Multi-pass membrane protein</topology>
    </subcellularLocation>
</comment>
<dbReference type="Pfam" id="PF00528">
    <property type="entry name" value="BPD_transp_1"/>
    <property type="match status" value="1"/>
</dbReference>
<proteinExistence type="inferred from homology"/>
<keyword evidence="3 9" id="KW-0813">Transport</keyword>
<dbReference type="InterPro" id="IPR035906">
    <property type="entry name" value="MetI-like_sf"/>
</dbReference>
<evidence type="ECO:0000259" key="10">
    <source>
        <dbReference type="PROSITE" id="PS50928"/>
    </source>
</evidence>
<dbReference type="Gene3D" id="1.10.3720.10">
    <property type="entry name" value="MetI-like"/>
    <property type="match status" value="2"/>
</dbReference>
<dbReference type="RefSeq" id="WP_288195589.1">
    <property type="nucleotide sequence ID" value="NZ_LT608334.1"/>
</dbReference>
<keyword evidence="7 9" id="KW-1133">Transmembrane helix</keyword>
<keyword evidence="4" id="KW-1003">Cell membrane</keyword>
<dbReference type="GO" id="GO:0006865">
    <property type="term" value="P:amino acid transport"/>
    <property type="evidence" value="ECO:0007669"/>
    <property type="project" value="UniProtKB-KW"/>
</dbReference>
<dbReference type="CDD" id="cd06261">
    <property type="entry name" value="TM_PBP2"/>
    <property type="match status" value="2"/>
</dbReference>
<feature type="transmembrane region" description="Helical" evidence="9">
    <location>
        <begin position="267"/>
        <end position="286"/>
    </location>
</feature>
<evidence type="ECO:0000313" key="11">
    <source>
        <dbReference type="EMBL" id="SCM70557.1"/>
    </source>
</evidence>
<dbReference type="PROSITE" id="PS50928">
    <property type="entry name" value="ABC_TM1"/>
    <property type="match status" value="1"/>
</dbReference>
<name>A0A212KZ83_9HYPH</name>
<feature type="transmembrane region" description="Helical" evidence="9">
    <location>
        <begin position="190"/>
        <end position="209"/>
    </location>
</feature>
<keyword evidence="8 9" id="KW-0472">Membrane</keyword>
<evidence type="ECO:0000256" key="5">
    <source>
        <dbReference type="ARBA" id="ARBA00022692"/>
    </source>
</evidence>
<comment type="similarity">
    <text evidence="2">Belongs to the binding-protein-dependent transport system permease family. HisMQ subfamily.</text>
</comment>
<evidence type="ECO:0000256" key="3">
    <source>
        <dbReference type="ARBA" id="ARBA00022448"/>
    </source>
</evidence>
<dbReference type="SUPFAM" id="SSF161098">
    <property type="entry name" value="MetI-like"/>
    <property type="match status" value="2"/>
</dbReference>
<keyword evidence="5 9" id="KW-0812">Transmembrane</keyword>
<feature type="transmembrane region" description="Helical" evidence="9">
    <location>
        <begin position="341"/>
        <end position="362"/>
    </location>
</feature>
<dbReference type="AlphaFoldDB" id="A0A212KZ83"/>
<feature type="transmembrane region" description="Helical" evidence="9">
    <location>
        <begin position="28"/>
        <end position="46"/>
    </location>
</feature>
<dbReference type="NCBIfam" id="TIGR01726">
    <property type="entry name" value="HEQRo_perm_3TM"/>
    <property type="match status" value="1"/>
</dbReference>
<feature type="domain" description="ABC transmembrane type-1" evidence="10">
    <location>
        <begin position="94"/>
        <end position="387"/>
    </location>
</feature>
<evidence type="ECO:0000256" key="4">
    <source>
        <dbReference type="ARBA" id="ARBA00022475"/>
    </source>
</evidence>
<sequence length="399" mass="43424">MTLRDKTADDSPRSLVRAVLYDATIRGWVFQGLVLVFLILFAVWVMHNTAANLRAANIPFGFDFLNMRAGFDISQKPIYYTLDSSHAQAFKVGLLNTIIVSVLGIVLATIIGFVVGISRLSSNWLLARAATVYVETLRNIPLLLQLLFWYKAVLSVLPGPRQGYMLPFSTNLSNRGLTMPRPIVGEGFEIVLWVVPVAVVLAWGLARWARRRQVATGQSFPVFRASLGIVVGLPLIVFLALGAPLSFEIPELKGFNFVGGMVVHPELIAMLLGISLYTATFIAETVRAGILAVSTGQSEAAFSLGLRPGQTMRLIVVPQAMRVIIPPLTSQYLNLTKNSSLALAIGYPDLVAVFAGSTLNITGHAIEVIAITMAVYLALSLITAALMNWFNARVALVER</sequence>
<feature type="transmembrane region" description="Helical" evidence="9">
    <location>
        <begin position="94"/>
        <end position="117"/>
    </location>
</feature>
<organism evidence="11">
    <name type="scientific">uncultured Pleomorphomonas sp</name>
    <dbReference type="NCBI Taxonomy" id="442121"/>
    <lineage>
        <taxon>Bacteria</taxon>
        <taxon>Pseudomonadati</taxon>
        <taxon>Pseudomonadota</taxon>
        <taxon>Alphaproteobacteria</taxon>
        <taxon>Hyphomicrobiales</taxon>
        <taxon>Pleomorphomonadaceae</taxon>
        <taxon>Pleomorphomonas</taxon>
        <taxon>environmental samples</taxon>
    </lineage>
</organism>
<evidence type="ECO:0000256" key="7">
    <source>
        <dbReference type="ARBA" id="ARBA00022989"/>
    </source>
</evidence>
<dbReference type="PANTHER" id="PTHR30614:SF37">
    <property type="entry name" value="AMINO-ACID ABC TRANSPORTER PERMEASE PROTEIN YHDX-RELATED"/>
    <property type="match status" value="1"/>
</dbReference>
<evidence type="ECO:0000256" key="2">
    <source>
        <dbReference type="ARBA" id="ARBA00010072"/>
    </source>
</evidence>
<evidence type="ECO:0000256" key="6">
    <source>
        <dbReference type="ARBA" id="ARBA00022970"/>
    </source>
</evidence>
<dbReference type="PANTHER" id="PTHR30614">
    <property type="entry name" value="MEMBRANE COMPONENT OF AMINO ACID ABC TRANSPORTER"/>
    <property type="match status" value="1"/>
</dbReference>
<feature type="transmembrane region" description="Helical" evidence="9">
    <location>
        <begin position="368"/>
        <end position="390"/>
    </location>
</feature>
<reference evidence="11" key="1">
    <citation type="submission" date="2016-08" db="EMBL/GenBank/DDBJ databases">
        <authorList>
            <person name="Seilhamer J.J."/>
        </authorList>
    </citation>
    <scope>NUCLEOTIDE SEQUENCE</scope>
    <source>
        <strain evidence="11">86</strain>
    </source>
</reference>
<accession>A0A212KZ83</accession>
<keyword evidence="6" id="KW-0029">Amino-acid transport</keyword>
<feature type="transmembrane region" description="Helical" evidence="9">
    <location>
        <begin position="221"/>
        <end position="247"/>
    </location>
</feature>
<gene>
    <name evidence="11" type="primary">aapQ</name>
    <name evidence="11" type="ORF">KL86PLE_10202</name>
</gene>
<dbReference type="GO" id="GO:0022857">
    <property type="term" value="F:transmembrane transporter activity"/>
    <property type="evidence" value="ECO:0007669"/>
    <property type="project" value="InterPro"/>
</dbReference>
<dbReference type="EMBL" id="FMJD01000001">
    <property type="protein sequence ID" value="SCM70557.1"/>
    <property type="molecule type" value="Genomic_DNA"/>
</dbReference>